<protein>
    <submittedName>
        <fullName evidence="2">Uncharacterized protein</fullName>
    </submittedName>
</protein>
<feature type="compositionally biased region" description="Polar residues" evidence="1">
    <location>
        <begin position="53"/>
        <end position="77"/>
    </location>
</feature>
<evidence type="ECO:0000256" key="1">
    <source>
        <dbReference type="SAM" id="MobiDB-lite"/>
    </source>
</evidence>
<evidence type="ECO:0000313" key="2">
    <source>
        <dbReference type="EMBL" id="KYO48659.1"/>
    </source>
</evidence>
<evidence type="ECO:0000313" key="3">
    <source>
        <dbReference type="Proteomes" id="UP000050525"/>
    </source>
</evidence>
<organism evidence="2 3">
    <name type="scientific">Alligator mississippiensis</name>
    <name type="common">American alligator</name>
    <dbReference type="NCBI Taxonomy" id="8496"/>
    <lineage>
        <taxon>Eukaryota</taxon>
        <taxon>Metazoa</taxon>
        <taxon>Chordata</taxon>
        <taxon>Craniata</taxon>
        <taxon>Vertebrata</taxon>
        <taxon>Euteleostomi</taxon>
        <taxon>Archelosauria</taxon>
        <taxon>Archosauria</taxon>
        <taxon>Crocodylia</taxon>
        <taxon>Alligatoridae</taxon>
        <taxon>Alligatorinae</taxon>
        <taxon>Alligator</taxon>
    </lineage>
</organism>
<comment type="caution">
    <text evidence="2">The sequence shown here is derived from an EMBL/GenBank/DDBJ whole genome shotgun (WGS) entry which is preliminary data.</text>
</comment>
<sequence length="91" mass="9873">MSSPLTALIDSGLKSDNYKHSCLIDQARFKNLRLSQASFALESIMNRNAVPGVSSSTEESQSPEKQIPKSSLKTSEPTLKPVAPVPIVIFN</sequence>
<proteinExistence type="predicted"/>
<dbReference type="Proteomes" id="UP000050525">
    <property type="component" value="Unassembled WGS sequence"/>
</dbReference>
<dbReference type="AlphaFoldDB" id="A0A151PHZ3"/>
<accession>A0A151PHZ3</accession>
<feature type="region of interest" description="Disordered" evidence="1">
    <location>
        <begin position="50"/>
        <end position="78"/>
    </location>
</feature>
<gene>
    <name evidence="2" type="ORF">Y1Q_0004057</name>
</gene>
<keyword evidence="3" id="KW-1185">Reference proteome</keyword>
<dbReference type="EMBL" id="AKHW03000179">
    <property type="protein sequence ID" value="KYO48659.1"/>
    <property type="molecule type" value="Genomic_DNA"/>
</dbReference>
<name>A0A151PHZ3_ALLMI</name>
<reference evidence="2 3" key="1">
    <citation type="journal article" date="2012" name="Genome Biol.">
        <title>Sequencing three crocodilian genomes to illuminate the evolution of archosaurs and amniotes.</title>
        <authorList>
            <person name="St John J.A."/>
            <person name="Braun E.L."/>
            <person name="Isberg S.R."/>
            <person name="Miles L.G."/>
            <person name="Chong A.Y."/>
            <person name="Gongora J."/>
            <person name="Dalzell P."/>
            <person name="Moran C."/>
            <person name="Bed'hom B."/>
            <person name="Abzhanov A."/>
            <person name="Burgess S.C."/>
            <person name="Cooksey A.M."/>
            <person name="Castoe T.A."/>
            <person name="Crawford N.G."/>
            <person name="Densmore L.D."/>
            <person name="Drew J.C."/>
            <person name="Edwards S.V."/>
            <person name="Faircloth B.C."/>
            <person name="Fujita M.K."/>
            <person name="Greenwold M.J."/>
            <person name="Hoffmann F.G."/>
            <person name="Howard J.M."/>
            <person name="Iguchi T."/>
            <person name="Janes D.E."/>
            <person name="Khan S.Y."/>
            <person name="Kohno S."/>
            <person name="de Koning A.J."/>
            <person name="Lance S.L."/>
            <person name="McCarthy F.M."/>
            <person name="McCormack J.E."/>
            <person name="Merchant M.E."/>
            <person name="Peterson D.G."/>
            <person name="Pollock D.D."/>
            <person name="Pourmand N."/>
            <person name="Raney B.J."/>
            <person name="Roessler K.A."/>
            <person name="Sanford J.R."/>
            <person name="Sawyer R.H."/>
            <person name="Schmidt C.J."/>
            <person name="Triplett E.W."/>
            <person name="Tuberville T.D."/>
            <person name="Venegas-Anaya M."/>
            <person name="Howard J.T."/>
            <person name="Jarvis E.D."/>
            <person name="Guillette L.J.Jr."/>
            <person name="Glenn T.C."/>
            <person name="Green R.E."/>
            <person name="Ray D.A."/>
        </authorList>
    </citation>
    <scope>NUCLEOTIDE SEQUENCE [LARGE SCALE GENOMIC DNA]</scope>
    <source>
        <strain evidence="2">KSC_2009_1</strain>
    </source>
</reference>